<keyword evidence="5" id="KW-0472">Membrane</keyword>
<evidence type="ECO:0000313" key="8">
    <source>
        <dbReference type="Proteomes" id="UP000751190"/>
    </source>
</evidence>
<evidence type="ECO:0000256" key="5">
    <source>
        <dbReference type="SAM" id="Phobius"/>
    </source>
</evidence>
<keyword evidence="3" id="KW-0862">Zinc</keyword>
<dbReference type="Proteomes" id="UP000751190">
    <property type="component" value="Unassembled WGS sequence"/>
</dbReference>
<proteinExistence type="predicted"/>
<keyword evidence="5" id="KW-0812">Transmembrane</keyword>
<keyword evidence="5" id="KW-1133">Transmembrane helix</keyword>
<feature type="region of interest" description="Disordered" evidence="4">
    <location>
        <begin position="229"/>
        <end position="273"/>
    </location>
</feature>
<dbReference type="SMART" id="SM00744">
    <property type="entry name" value="RINGv"/>
    <property type="match status" value="1"/>
</dbReference>
<evidence type="ECO:0000256" key="4">
    <source>
        <dbReference type="SAM" id="MobiDB-lite"/>
    </source>
</evidence>
<dbReference type="PROSITE" id="PS51292">
    <property type="entry name" value="ZF_RING_CH"/>
    <property type="match status" value="1"/>
</dbReference>
<feature type="transmembrane region" description="Helical" evidence="5">
    <location>
        <begin position="190"/>
        <end position="210"/>
    </location>
</feature>
<dbReference type="GO" id="GO:0008270">
    <property type="term" value="F:zinc ion binding"/>
    <property type="evidence" value="ECO:0007669"/>
    <property type="project" value="UniProtKB-KW"/>
</dbReference>
<dbReference type="AlphaFoldDB" id="A0A8J6CAY3"/>
<evidence type="ECO:0000259" key="6">
    <source>
        <dbReference type="PROSITE" id="PS51292"/>
    </source>
</evidence>
<dbReference type="EMBL" id="JAGTXO010000012">
    <property type="protein sequence ID" value="KAG8464571.1"/>
    <property type="molecule type" value="Genomic_DNA"/>
</dbReference>
<keyword evidence="8" id="KW-1185">Reference proteome</keyword>
<feature type="domain" description="RING-CH-type" evidence="6">
    <location>
        <begin position="65"/>
        <end position="134"/>
    </location>
</feature>
<accession>A0A8J6CAY3</accession>
<sequence>MTSEQNRTSAGLHELRIEIPSDVPQSAGTSSTRAAPPPGRPPSPAARRAVRPESPPLCAHPPVHGEVDGDTACFICAEDDAAAPLIVGQACGCRSLAVHGPCLERWINFRAAHAQSDIDKRLVCLICAQTYRLPYEVTNVPPAPAQRTPVLVKLKHAAFWVAWVAFGGGLATLCFQMQVSRGLDDAGYRMAMVALCVYAVVSVCLYLCVLQRAERAQVDRESRASPTYQLRFTGAPAPEQGEGTAPRAHDGANHGTPSSAFAETFAPTAELPA</sequence>
<organism evidence="7 8">
    <name type="scientific">Diacronema lutheri</name>
    <name type="common">Unicellular marine alga</name>
    <name type="synonym">Monochrysis lutheri</name>
    <dbReference type="NCBI Taxonomy" id="2081491"/>
    <lineage>
        <taxon>Eukaryota</taxon>
        <taxon>Haptista</taxon>
        <taxon>Haptophyta</taxon>
        <taxon>Pavlovophyceae</taxon>
        <taxon>Pavlovales</taxon>
        <taxon>Pavlovaceae</taxon>
        <taxon>Diacronema</taxon>
    </lineage>
</organism>
<name>A0A8J6CAY3_DIALT</name>
<keyword evidence="1" id="KW-0479">Metal-binding</keyword>
<evidence type="ECO:0000313" key="7">
    <source>
        <dbReference type="EMBL" id="KAG8464571.1"/>
    </source>
</evidence>
<evidence type="ECO:0000256" key="2">
    <source>
        <dbReference type="ARBA" id="ARBA00022771"/>
    </source>
</evidence>
<feature type="transmembrane region" description="Helical" evidence="5">
    <location>
        <begin position="157"/>
        <end position="178"/>
    </location>
</feature>
<reference evidence="7" key="1">
    <citation type="submission" date="2021-05" db="EMBL/GenBank/DDBJ databases">
        <title>The genome of the haptophyte Pavlova lutheri (Diacronema luteri, Pavlovales) - a model for lipid biosynthesis in eukaryotic algae.</title>
        <authorList>
            <person name="Hulatt C.J."/>
            <person name="Posewitz M.C."/>
        </authorList>
    </citation>
    <scope>NUCLEOTIDE SEQUENCE</scope>
    <source>
        <strain evidence="7">NIVA-4/92</strain>
    </source>
</reference>
<protein>
    <recommendedName>
        <fullName evidence="6">RING-CH-type domain-containing protein</fullName>
    </recommendedName>
</protein>
<comment type="caution">
    <text evidence="7">The sequence shown here is derived from an EMBL/GenBank/DDBJ whole genome shotgun (WGS) entry which is preliminary data.</text>
</comment>
<keyword evidence="2" id="KW-0863">Zinc-finger</keyword>
<feature type="compositionally biased region" description="Pro residues" evidence="4">
    <location>
        <begin position="35"/>
        <end position="44"/>
    </location>
</feature>
<dbReference type="OrthoDB" id="10624237at2759"/>
<gene>
    <name evidence="7" type="ORF">KFE25_009939</name>
</gene>
<evidence type="ECO:0000256" key="3">
    <source>
        <dbReference type="ARBA" id="ARBA00022833"/>
    </source>
</evidence>
<dbReference type="Gene3D" id="3.30.40.10">
    <property type="entry name" value="Zinc/RING finger domain, C3HC4 (zinc finger)"/>
    <property type="match status" value="1"/>
</dbReference>
<feature type="region of interest" description="Disordered" evidence="4">
    <location>
        <begin position="1"/>
        <end position="62"/>
    </location>
</feature>
<dbReference type="InterPro" id="IPR013083">
    <property type="entry name" value="Znf_RING/FYVE/PHD"/>
</dbReference>
<dbReference type="InterPro" id="IPR011016">
    <property type="entry name" value="Znf_RING-CH"/>
</dbReference>
<evidence type="ECO:0000256" key="1">
    <source>
        <dbReference type="ARBA" id="ARBA00022723"/>
    </source>
</evidence>